<organism evidence="1 2">
    <name type="scientific">Colletotrichum kahawae</name>
    <name type="common">Coffee berry disease fungus</name>
    <dbReference type="NCBI Taxonomy" id="34407"/>
    <lineage>
        <taxon>Eukaryota</taxon>
        <taxon>Fungi</taxon>
        <taxon>Dikarya</taxon>
        <taxon>Ascomycota</taxon>
        <taxon>Pezizomycotina</taxon>
        <taxon>Sordariomycetes</taxon>
        <taxon>Hypocreomycetidae</taxon>
        <taxon>Glomerellales</taxon>
        <taxon>Glomerellaceae</taxon>
        <taxon>Colletotrichum</taxon>
        <taxon>Colletotrichum gloeosporioides species complex</taxon>
    </lineage>
</organism>
<gene>
    <name evidence="1" type="ORF">CKAH01_09719</name>
</gene>
<name>A0AAD9XZM9_COLKA</name>
<keyword evidence="2" id="KW-1185">Reference proteome</keyword>
<evidence type="ECO:0000313" key="1">
    <source>
        <dbReference type="EMBL" id="KAK2730197.1"/>
    </source>
</evidence>
<comment type="caution">
    <text evidence="1">The sequence shown here is derived from an EMBL/GenBank/DDBJ whole genome shotgun (WGS) entry which is preliminary data.</text>
</comment>
<reference evidence="1" key="1">
    <citation type="submission" date="2023-02" db="EMBL/GenBank/DDBJ databases">
        <title>Colletotrichum kahawae CIFC_Que2 genome sequencing and assembly.</title>
        <authorList>
            <person name="Baroncelli R."/>
        </authorList>
    </citation>
    <scope>NUCLEOTIDE SEQUENCE</scope>
    <source>
        <strain evidence="1">CIFC_Que2</strain>
    </source>
</reference>
<dbReference type="EMBL" id="VYYT01000699">
    <property type="protein sequence ID" value="KAK2730197.1"/>
    <property type="molecule type" value="Genomic_DNA"/>
</dbReference>
<accession>A0AAD9XZM9</accession>
<sequence length="36" mass="3936">MKASASSLFPTASLHTVFVFFTAVETKVRTTKSSEE</sequence>
<dbReference type="AlphaFoldDB" id="A0AAD9XZM9"/>
<proteinExistence type="predicted"/>
<dbReference type="Proteomes" id="UP001281614">
    <property type="component" value="Unassembled WGS sequence"/>
</dbReference>
<evidence type="ECO:0000313" key="2">
    <source>
        <dbReference type="Proteomes" id="UP001281614"/>
    </source>
</evidence>
<protein>
    <submittedName>
        <fullName evidence="1">Uncharacterized protein</fullName>
    </submittedName>
</protein>